<proteinExistence type="predicted"/>
<keyword evidence="3" id="KW-1185">Reference proteome</keyword>
<dbReference type="PANTHER" id="PTHR47642">
    <property type="entry name" value="ATP-DEPENDENT DNA HELICASE"/>
    <property type="match status" value="1"/>
</dbReference>
<gene>
    <name evidence="2" type="ORF">E6A44_000630</name>
</gene>
<evidence type="ECO:0000313" key="2">
    <source>
        <dbReference type="EMBL" id="MFN0254057.1"/>
    </source>
</evidence>
<dbReference type="Gene3D" id="1.10.150.80">
    <property type="entry name" value="HRDC domain"/>
    <property type="match status" value="1"/>
</dbReference>
<dbReference type="InterPro" id="IPR010285">
    <property type="entry name" value="DNA_helicase_pif1-like_DEAD"/>
</dbReference>
<dbReference type="InterPro" id="IPR010997">
    <property type="entry name" value="HRDC-like_sf"/>
</dbReference>
<dbReference type="Pfam" id="PF00570">
    <property type="entry name" value="HRDC"/>
    <property type="match status" value="1"/>
</dbReference>
<name>A0ABW9J0J4_9SPHI</name>
<dbReference type="SUPFAM" id="SSF52540">
    <property type="entry name" value="P-loop containing nucleoside triphosphate hydrolases"/>
    <property type="match status" value="2"/>
</dbReference>
<reference evidence="2 3" key="1">
    <citation type="submission" date="2024-12" db="EMBL/GenBank/DDBJ databases">
        <authorList>
            <person name="Hu S."/>
        </authorList>
    </citation>
    <scope>NUCLEOTIDE SEQUENCE [LARGE SCALE GENOMIC DNA]</scope>
    <source>
        <strain evidence="2 3">THG-T11</strain>
    </source>
</reference>
<sequence length="692" mass="78175">MKLNSLQQLIMDFLEKTDRPIFMTGKAGTGKTTFLRYIKANTTKNLAVVAPTAVAAINAGGVTINSFFQVPFGPLVPSTQTASLAELFDKKVGYEKTKILKCLDLLIIDEISMVRSDMIDYIDMVLRAVKGISRLFGGVQLLMIGDLYQLSPVFQKDWHVLRNYYTGPYFFDSLALRKTNLLTFELEEVYRQSDPIFVEILNSVRDGSGDENLLAKLNERHLANTTSEELKDYVTLTTHNPLVKQINEQKLDALESESYTYTATVTDDFPKEAYPAEEELILKVGALVMFIKNDASGKKRYHNGRTAKITALTENSIVLNFLDDGTELEAEREIWQNVKYALSETDNKVTETDAGSFSQFPLRLAWAITIHKSQGLTFDNALIDVSAAFTHGQAYVALSRCRSLEGMVLLEKVKRENIITDKSVIGFMQTAKENMPATANLEQSIIQSELDILSSLYDFSIMILAWNAYKSILSERISTDLSATEKLLQTEIANVGTRFIQKELHAQTASPWQSESLKERLQKSSAYFLSKLELLEGYLIDLHETYPMSLMDDDYYLSFNLILEQLKGKTAMFRSLPTANDTAALIERWKSAAIEYQAVDRWTTTTVKEAEIPNKALYDQLYTWRIQQGKDRNTPDYNILSEQVLKDVAAKLPKTLKQLSQIKGVGEGKAFDFGDEILKMVRKYLGEGDLLF</sequence>
<dbReference type="SUPFAM" id="SSF47819">
    <property type="entry name" value="HRDC-like"/>
    <property type="match status" value="1"/>
</dbReference>
<dbReference type="Pfam" id="PF05970">
    <property type="entry name" value="PIF1"/>
    <property type="match status" value="1"/>
</dbReference>
<dbReference type="InterPro" id="IPR027417">
    <property type="entry name" value="P-loop_NTPase"/>
</dbReference>
<evidence type="ECO:0000313" key="3">
    <source>
        <dbReference type="Proteomes" id="UP001517247"/>
    </source>
</evidence>
<accession>A0ABW9J0J4</accession>
<dbReference type="PROSITE" id="PS50967">
    <property type="entry name" value="HRDC"/>
    <property type="match status" value="1"/>
</dbReference>
<dbReference type="InterPro" id="IPR051055">
    <property type="entry name" value="PIF1_helicase"/>
</dbReference>
<dbReference type="Proteomes" id="UP001517247">
    <property type="component" value="Unassembled WGS sequence"/>
</dbReference>
<dbReference type="EMBL" id="SSHJ02000001">
    <property type="protein sequence ID" value="MFN0254057.1"/>
    <property type="molecule type" value="Genomic_DNA"/>
</dbReference>
<organism evidence="2 3">
    <name type="scientific">Pedobacter ureilyticus</name>
    <dbReference type="NCBI Taxonomy" id="1393051"/>
    <lineage>
        <taxon>Bacteria</taxon>
        <taxon>Pseudomonadati</taxon>
        <taxon>Bacteroidota</taxon>
        <taxon>Sphingobacteriia</taxon>
        <taxon>Sphingobacteriales</taxon>
        <taxon>Sphingobacteriaceae</taxon>
        <taxon>Pedobacter</taxon>
    </lineage>
</organism>
<dbReference type="RefSeq" id="WP_138721243.1">
    <property type="nucleotide sequence ID" value="NZ_SSHJ02000001.1"/>
</dbReference>
<dbReference type="SMART" id="SM00341">
    <property type="entry name" value="HRDC"/>
    <property type="match status" value="1"/>
</dbReference>
<dbReference type="PANTHER" id="PTHR47642:SF5">
    <property type="entry name" value="ATP-DEPENDENT DNA HELICASE"/>
    <property type="match status" value="1"/>
</dbReference>
<dbReference type="InterPro" id="IPR002121">
    <property type="entry name" value="HRDC_dom"/>
</dbReference>
<protein>
    <submittedName>
        <fullName evidence="2">HRDC domain-containing protein</fullName>
    </submittedName>
</protein>
<evidence type="ECO:0000259" key="1">
    <source>
        <dbReference type="PROSITE" id="PS50967"/>
    </source>
</evidence>
<dbReference type="CDD" id="cd18809">
    <property type="entry name" value="SF1_C_RecD"/>
    <property type="match status" value="1"/>
</dbReference>
<dbReference type="InterPro" id="IPR044876">
    <property type="entry name" value="HRDC_dom_sf"/>
</dbReference>
<dbReference type="Gene3D" id="3.40.50.300">
    <property type="entry name" value="P-loop containing nucleotide triphosphate hydrolases"/>
    <property type="match status" value="2"/>
</dbReference>
<comment type="caution">
    <text evidence="2">The sequence shown here is derived from an EMBL/GenBank/DDBJ whole genome shotgun (WGS) entry which is preliminary data.</text>
</comment>
<feature type="domain" description="HRDC" evidence="1">
    <location>
        <begin position="611"/>
        <end position="691"/>
    </location>
</feature>